<organism evidence="1 2">
    <name type="scientific">Gongylonema pulchrum</name>
    <dbReference type="NCBI Taxonomy" id="637853"/>
    <lineage>
        <taxon>Eukaryota</taxon>
        <taxon>Metazoa</taxon>
        <taxon>Ecdysozoa</taxon>
        <taxon>Nematoda</taxon>
        <taxon>Chromadorea</taxon>
        <taxon>Rhabditida</taxon>
        <taxon>Spirurina</taxon>
        <taxon>Spiruromorpha</taxon>
        <taxon>Spiruroidea</taxon>
        <taxon>Gongylonematidae</taxon>
        <taxon>Gongylonema</taxon>
    </lineage>
</organism>
<dbReference type="Proteomes" id="UP000271098">
    <property type="component" value="Unassembled WGS sequence"/>
</dbReference>
<protein>
    <submittedName>
        <fullName evidence="1">Uncharacterized protein</fullName>
    </submittedName>
</protein>
<name>A0A3P7RD79_9BILA</name>
<gene>
    <name evidence="1" type="ORF">GPUH_LOCUS21684</name>
</gene>
<dbReference type="OrthoDB" id="10029846at2759"/>
<proteinExistence type="predicted"/>
<dbReference type="AlphaFoldDB" id="A0A3P7RD79"/>
<reference evidence="1 2" key="1">
    <citation type="submission" date="2018-11" db="EMBL/GenBank/DDBJ databases">
        <authorList>
            <consortium name="Pathogen Informatics"/>
        </authorList>
    </citation>
    <scope>NUCLEOTIDE SEQUENCE [LARGE SCALE GENOMIC DNA]</scope>
</reference>
<keyword evidence="2" id="KW-1185">Reference proteome</keyword>
<sequence length="265" mass="29860">MAQKGNVSPSEIIEQARELELQYSTACEATRSSYAAERRSDFSLDFARFVESRMLLNEHLKMEAAEEDGSARGANLLSSELRKIDSVADDQDAVGSVNVKEQQPNSVADDQDAVGSVSVKEQQPSEMTDLLQMSDVAVLTSNRLRPFGPMNIFVNIIYQQMLRDAMVKRSNSVTGVRRHYPNYQERLKLLADYCSVRSSMTDCDEQPQTNESDEQLEHLRDTVAMELGTVLTKTFWPKTFTGDDKLELFLDVIGKFLGVKHFSWG</sequence>
<accession>A0A3P7RD79</accession>
<dbReference type="EMBL" id="UYRT01093218">
    <property type="protein sequence ID" value="VDN38739.1"/>
    <property type="molecule type" value="Genomic_DNA"/>
</dbReference>
<evidence type="ECO:0000313" key="2">
    <source>
        <dbReference type="Proteomes" id="UP000271098"/>
    </source>
</evidence>
<evidence type="ECO:0000313" key="1">
    <source>
        <dbReference type="EMBL" id="VDN38739.1"/>
    </source>
</evidence>